<dbReference type="AlphaFoldDB" id="A0A7J0FYB4"/>
<comment type="caution">
    <text evidence="1">The sequence shown here is derived from an EMBL/GenBank/DDBJ whole genome shotgun (WGS) entry which is preliminary data.</text>
</comment>
<dbReference type="EMBL" id="BJWL01000016">
    <property type="protein sequence ID" value="GFZ03457.1"/>
    <property type="molecule type" value="Genomic_DNA"/>
</dbReference>
<evidence type="ECO:0000313" key="1">
    <source>
        <dbReference type="EMBL" id="GFZ03457.1"/>
    </source>
</evidence>
<accession>A0A7J0FYB4</accession>
<reference evidence="1 2" key="1">
    <citation type="submission" date="2019-07" db="EMBL/GenBank/DDBJ databases">
        <title>De Novo Assembly of kiwifruit Actinidia rufa.</title>
        <authorList>
            <person name="Sugita-Konishi S."/>
            <person name="Sato K."/>
            <person name="Mori E."/>
            <person name="Abe Y."/>
            <person name="Kisaki G."/>
            <person name="Hamano K."/>
            <person name="Suezawa K."/>
            <person name="Otani M."/>
            <person name="Fukuda T."/>
            <person name="Manabe T."/>
            <person name="Gomi K."/>
            <person name="Tabuchi M."/>
            <person name="Akimitsu K."/>
            <person name="Kataoka I."/>
        </authorList>
    </citation>
    <scope>NUCLEOTIDE SEQUENCE [LARGE SCALE GENOMIC DNA]</scope>
    <source>
        <strain evidence="2">cv. Fuchu</strain>
    </source>
</reference>
<evidence type="ECO:0000313" key="2">
    <source>
        <dbReference type="Proteomes" id="UP000585474"/>
    </source>
</evidence>
<name>A0A7J0FYB4_9ERIC</name>
<proteinExistence type="predicted"/>
<protein>
    <submittedName>
        <fullName evidence="1">Uncharacterized protein</fullName>
    </submittedName>
</protein>
<sequence length="180" mass="19920">MPTARDMMLNLKEMFGEQGRSARQDVMRNLLNTKMAEGTLATKDIIKSKKHVLMVSARVSSKLKLKDKKMMKKNNAKHVSKGEATPRGVQIRGVPNGKCFHYGNDGYWKRNCPAFIANSESTNHVCNSLQGFQITKQLSDKEITLHMGTSASVLALAVGVVSAFQGNPLDTQRVVEWAQA</sequence>
<gene>
    <name evidence="1" type="ORF">Acr_16g0000810</name>
</gene>
<dbReference type="Proteomes" id="UP000585474">
    <property type="component" value="Unassembled WGS sequence"/>
</dbReference>
<keyword evidence="2" id="KW-1185">Reference proteome</keyword>
<dbReference type="OrthoDB" id="1744507at2759"/>
<organism evidence="1 2">
    <name type="scientific">Actinidia rufa</name>
    <dbReference type="NCBI Taxonomy" id="165716"/>
    <lineage>
        <taxon>Eukaryota</taxon>
        <taxon>Viridiplantae</taxon>
        <taxon>Streptophyta</taxon>
        <taxon>Embryophyta</taxon>
        <taxon>Tracheophyta</taxon>
        <taxon>Spermatophyta</taxon>
        <taxon>Magnoliopsida</taxon>
        <taxon>eudicotyledons</taxon>
        <taxon>Gunneridae</taxon>
        <taxon>Pentapetalae</taxon>
        <taxon>asterids</taxon>
        <taxon>Ericales</taxon>
        <taxon>Actinidiaceae</taxon>
        <taxon>Actinidia</taxon>
    </lineage>
</organism>